<dbReference type="EMBL" id="JADIMR010000044">
    <property type="protein sequence ID" value="MBO8446724.1"/>
    <property type="molecule type" value="Genomic_DNA"/>
</dbReference>
<comment type="caution">
    <text evidence="2">The sequence shown here is derived from an EMBL/GenBank/DDBJ whole genome shotgun (WGS) entry which is preliminary data.</text>
</comment>
<dbReference type="Proteomes" id="UP000823637">
    <property type="component" value="Unassembled WGS sequence"/>
</dbReference>
<proteinExistence type="predicted"/>
<accession>A0A9D9EKB1</accession>
<evidence type="ECO:0000256" key="1">
    <source>
        <dbReference type="SAM" id="SignalP"/>
    </source>
</evidence>
<protein>
    <recommendedName>
        <fullName evidence="4">DUF1735 domain-containing protein</fullName>
    </recommendedName>
</protein>
<dbReference type="AlphaFoldDB" id="A0A9D9EKB1"/>
<reference evidence="2" key="2">
    <citation type="journal article" date="2021" name="PeerJ">
        <title>Extensive microbial diversity within the chicken gut microbiome revealed by metagenomics and culture.</title>
        <authorList>
            <person name="Gilroy R."/>
            <person name="Ravi A."/>
            <person name="Getino M."/>
            <person name="Pursley I."/>
            <person name="Horton D.L."/>
            <person name="Alikhan N.F."/>
            <person name="Baker D."/>
            <person name="Gharbi K."/>
            <person name="Hall N."/>
            <person name="Watson M."/>
            <person name="Adriaenssens E.M."/>
            <person name="Foster-Nyarko E."/>
            <person name="Jarju S."/>
            <person name="Secka A."/>
            <person name="Antonio M."/>
            <person name="Oren A."/>
            <person name="Chaudhuri R.R."/>
            <person name="La Ragione R."/>
            <person name="Hildebrand F."/>
            <person name="Pallen M.J."/>
        </authorList>
    </citation>
    <scope>NUCLEOTIDE SEQUENCE</scope>
    <source>
        <strain evidence="2">D3-1215</strain>
    </source>
</reference>
<evidence type="ECO:0000313" key="2">
    <source>
        <dbReference type="EMBL" id="MBO8446724.1"/>
    </source>
</evidence>
<sequence length="181" mass="20352">MKKILFCLLTGLTTCLMLSCEGPSTYRSPETNIYSIAINRDTLEYGEILDTLYVGDTLRLGMVLNPYYNALREFEVEIDRNYLQDSIFAQSDYERYFDTQRSNPESGLYVFNPDSLVAGEAMAIPNAQFVALQPRNPASTRTPIRLILTSDLDVDNANPTVTSLSILIAEKDDAEKNDGDR</sequence>
<organism evidence="2 3">
    <name type="scientific">Candidatus Enterocola intestinipullorum</name>
    <dbReference type="NCBI Taxonomy" id="2840783"/>
    <lineage>
        <taxon>Bacteria</taxon>
        <taxon>Pseudomonadati</taxon>
        <taxon>Bacteroidota</taxon>
        <taxon>Bacteroidia</taxon>
        <taxon>Bacteroidales</taxon>
        <taxon>Candidatus Enterocola</taxon>
    </lineage>
</organism>
<evidence type="ECO:0008006" key="4">
    <source>
        <dbReference type="Google" id="ProtNLM"/>
    </source>
</evidence>
<gene>
    <name evidence="2" type="ORF">IAC32_03130</name>
</gene>
<evidence type="ECO:0000313" key="3">
    <source>
        <dbReference type="Proteomes" id="UP000823637"/>
    </source>
</evidence>
<keyword evidence="1" id="KW-0732">Signal</keyword>
<reference evidence="2" key="1">
    <citation type="submission" date="2020-10" db="EMBL/GenBank/DDBJ databases">
        <authorList>
            <person name="Gilroy R."/>
        </authorList>
    </citation>
    <scope>NUCLEOTIDE SEQUENCE</scope>
    <source>
        <strain evidence="2">D3-1215</strain>
    </source>
</reference>
<dbReference type="PROSITE" id="PS51257">
    <property type="entry name" value="PROKAR_LIPOPROTEIN"/>
    <property type="match status" value="1"/>
</dbReference>
<feature type="signal peptide" evidence="1">
    <location>
        <begin position="1"/>
        <end position="19"/>
    </location>
</feature>
<name>A0A9D9EKB1_9BACT</name>
<feature type="chain" id="PRO_5038911382" description="DUF1735 domain-containing protein" evidence="1">
    <location>
        <begin position="20"/>
        <end position="181"/>
    </location>
</feature>